<dbReference type="EMBL" id="JAECZB010000081">
    <property type="protein sequence ID" value="MBH8554736.1"/>
    <property type="molecule type" value="Genomic_DNA"/>
</dbReference>
<feature type="signal peptide" evidence="2">
    <location>
        <begin position="1"/>
        <end position="22"/>
    </location>
</feature>
<dbReference type="Proteomes" id="UP000599391">
    <property type="component" value="Unassembled WGS sequence"/>
</dbReference>
<proteinExistence type="predicted"/>
<feature type="region of interest" description="Disordered" evidence="1">
    <location>
        <begin position="138"/>
        <end position="157"/>
    </location>
</feature>
<reference evidence="3 4" key="1">
    <citation type="journal article" date="2021" name="Int. J. Syst. Evol. Microbiol.">
        <title>Amazonocrinis nigriterrae gen. nov., sp. nov., Atlanticothrix silvestris gen. nov., sp. nov. and Dendronalium phyllosphericum gen. nov., sp. nov., nostocacean cyanobacteria from Brazilian environments.</title>
        <authorList>
            <person name="Alvarenga D.O."/>
            <person name="Andreote A.P.D."/>
            <person name="Branco L.H.Z."/>
            <person name="Delbaje E."/>
            <person name="Cruz R.B."/>
            <person name="Varani A.M."/>
            <person name="Fiore M.F."/>
        </authorList>
    </citation>
    <scope>NUCLEOTIDE SEQUENCE [LARGE SCALE GENOMIC DNA]</scope>
    <source>
        <strain evidence="3 4">CENA357</strain>
    </source>
</reference>
<feature type="chain" id="PRO_5035303533" evidence="2">
    <location>
        <begin position="23"/>
        <end position="372"/>
    </location>
</feature>
<protein>
    <submittedName>
        <fullName evidence="3">Uncharacterized protein</fullName>
    </submittedName>
</protein>
<name>A0A8J7HKX7_9CYAN</name>
<evidence type="ECO:0000313" key="4">
    <source>
        <dbReference type="Proteomes" id="UP000599391"/>
    </source>
</evidence>
<evidence type="ECO:0000256" key="1">
    <source>
        <dbReference type="SAM" id="MobiDB-lite"/>
    </source>
</evidence>
<dbReference type="AlphaFoldDB" id="A0A8J7HKX7"/>
<keyword evidence="2" id="KW-0732">Signal</keyword>
<accession>A0A8J7HKX7</accession>
<gene>
    <name evidence="3" type="ORF">I8751_20735</name>
</gene>
<evidence type="ECO:0000256" key="2">
    <source>
        <dbReference type="SAM" id="SignalP"/>
    </source>
</evidence>
<keyword evidence="4" id="KW-1185">Reference proteome</keyword>
<comment type="caution">
    <text evidence="3">The sequence shown here is derived from an EMBL/GenBank/DDBJ whole genome shotgun (WGS) entry which is preliminary data.</text>
</comment>
<evidence type="ECO:0000313" key="3">
    <source>
        <dbReference type="EMBL" id="MBH8554736.1"/>
    </source>
</evidence>
<organism evidence="3 4">
    <name type="scientific">Atlanticothrix silvestris CENA357</name>
    <dbReference type="NCBI Taxonomy" id="1725252"/>
    <lineage>
        <taxon>Bacteria</taxon>
        <taxon>Bacillati</taxon>
        <taxon>Cyanobacteriota</taxon>
        <taxon>Cyanophyceae</taxon>
        <taxon>Nostocales</taxon>
        <taxon>Nodulariaceae</taxon>
        <taxon>Atlanticothrix</taxon>
        <taxon>Atlanticothrix silvestris</taxon>
    </lineage>
</organism>
<sequence length="372" mass="40642">MRVNAIVMTLVVSFATARGAYAQDTDITSEPFMRAALTLMTFDYFATKCQQGRGFVASDAAKIEAWQTANGVAQLRVRLSDLDRYPTQKQQLDQALTGLTEKIADQRVNIDACAAALSVSKLPDAQFAKVSPQILAPVSSPSKTPKKAERSPSSTSAIVPSQLDAKMMAQIDSFGFDSRMKMGIGGFLTVDVYPVVFFRNGDALTNVKGLSFSGGLEAHKRALPGEWTRWRRQGGKLQLARKRGWKALPFQTTYPKLPDDFKLDGFFRSLSGAGTVAIGGSESIAVWNDYRFSADGRVIRGKGASGRAESGDASVVTSNLAPNQRGRYRVEGLMLYITYDDGSSERRILITDPKDPKSAIWLDGVAYPRQKQ</sequence>